<evidence type="ECO:0000256" key="1">
    <source>
        <dbReference type="ARBA" id="ARBA00004141"/>
    </source>
</evidence>
<evidence type="ECO:0000256" key="4">
    <source>
        <dbReference type="ARBA" id="ARBA00022989"/>
    </source>
</evidence>
<proteinExistence type="inferred from homology"/>
<feature type="transmembrane region" description="Helical" evidence="6">
    <location>
        <begin position="299"/>
        <end position="317"/>
    </location>
</feature>
<feature type="transmembrane region" description="Helical" evidence="6">
    <location>
        <begin position="205"/>
        <end position="231"/>
    </location>
</feature>
<dbReference type="GO" id="GO:0005254">
    <property type="term" value="F:chloride channel activity"/>
    <property type="evidence" value="ECO:0007669"/>
    <property type="project" value="TreeGrafter"/>
</dbReference>
<evidence type="ECO:0000256" key="5">
    <source>
        <dbReference type="ARBA" id="ARBA00023136"/>
    </source>
</evidence>
<dbReference type="GO" id="GO:0005886">
    <property type="term" value="C:plasma membrane"/>
    <property type="evidence" value="ECO:0007669"/>
    <property type="project" value="TreeGrafter"/>
</dbReference>
<name>A0A2J7RFJ3_9NEOP</name>
<dbReference type="Proteomes" id="UP000235965">
    <property type="component" value="Unassembled WGS sequence"/>
</dbReference>
<evidence type="ECO:0000259" key="7">
    <source>
        <dbReference type="Pfam" id="PF04547"/>
    </source>
</evidence>
<keyword evidence="9" id="KW-1185">Reference proteome</keyword>
<evidence type="ECO:0000256" key="3">
    <source>
        <dbReference type="ARBA" id="ARBA00022692"/>
    </source>
</evidence>
<evidence type="ECO:0000313" key="9">
    <source>
        <dbReference type="Proteomes" id="UP000235965"/>
    </source>
</evidence>
<accession>A0A2J7RFJ3</accession>
<feature type="transmembrane region" description="Helical" evidence="6">
    <location>
        <begin position="261"/>
        <end position="279"/>
    </location>
</feature>
<comment type="caution">
    <text evidence="6">Lacks conserved residue(s) required for the propagation of feature annotation.</text>
</comment>
<comment type="subcellular location">
    <subcellularLocation>
        <location evidence="1 6">Membrane</location>
        <topology evidence="1 6">Multi-pass membrane protein</topology>
    </subcellularLocation>
</comment>
<gene>
    <name evidence="8" type="primary">ANO10_5</name>
    <name evidence="8" type="ORF">B7P43_G10544</name>
</gene>
<comment type="similarity">
    <text evidence="2 6">Belongs to the anoctamin family.</text>
</comment>
<evidence type="ECO:0000256" key="6">
    <source>
        <dbReference type="RuleBase" id="RU280814"/>
    </source>
</evidence>
<keyword evidence="5 6" id="KW-0472">Membrane</keyword>
<dbReference type="OrthoDB" id="296386at2759"/>
<dbReference type="PANTHER" id="PTHR12308:SF74">
    <property type="entry name" value="ANOCTAMIN"/>
    <property type="match status" value="1"/>
</dbReference>
<dbReference type="InterPro" id="IPR049452">
    <property type="entry name" value="Anoctamin_TM"/>
</dbReference>
<feature type="transmembrane region" description="Helical" evidence="6">
    <location>
        <begin position="344"/>
        <end position="363"/>
    </location>
</feature>
<dbReference type="AlphaFoldDB" id="A0A2J7RFJ3"/>
<dbReference type="Pfam" id="PF04547">
    <property type="entry name" value="Anoctamin"/>
    <property type="match status" value="2"/>
</dbReference>
<feature type="domain" description="Anoctamin transmembrane" evidence="7">
    <location>
        <begin position="197"/>
        <end position="254"/>
    </location>
</feature>
<organism evidence="8 9">
    <name type="scientific">Cryptotermes secundus</name>
    <dbReference type="NCBI Taxonomy" id="105785"/>
    <lineage>
        <taxon>Eukaryota</taxon>
        <taxon>Metazoa</taxon>
        <taxon>Ecdysozoa</taxon>
        <taxon>Arthropoda</taxon>
        <taxon>Hexapoda</taxon>
        <taxon>Insecta</taxon>
        <taxon>Pterygota</taxon>
        <taxon>Neoptera</taxon>
        <taxon>Polyneoptera</taxon>
        <taxon>Dictyoptera</taxon>
        <taxon>Blattodea</taxon>
        <taxon>Blattoidea</taxon>
        <taxon>Termitoidae</taxon>
        <taxon>Kalotermitidae</taxon>
        <taxon>Cryptotermitinae</taxon>
        <taxon>Cryptotermes</taxon>
    </lineage>
</organism>
<dbReference type="PANTHER" id="PTHR12308">
    <property type="entry name" value="ANOCTAMIN"/>
    <property type="match status" value="1"/>
</dbReference>
<evidence type="ECO:0000313" key="8">
    <source>
        <dbReference type="EMBL" id="PNF39601.1"/>
    </source>
</evidence>
<dbReference type="EMBL" id="NEVH01004412">
    <property type="protein sequence ID" value="PNF39601.1"/>
    <property type="molecule type" value="Genomic_DNA"/>
</dbReference>
<dbReference type="InterPro" id="IPR007632">
    <property type="entry name" value="Anoctamin"/>
</dbReference>
<comment type="caution">
    <text evidence="8">The sequence shown here is derived from an EMBL/GenBank/DDBJ whole genome shotgun (WGS) entry which is preliminary data.</text>
</comment>
<feature type="transmembrane region" description="Helical" evidence="6">
    <location>
        <begin position="474"/>
        <end position="497"/>
    </location>
</feature>
<keyword evidence="3 6" id="KW-0812">Transmembrane</keyword>
<reference evidence="8 9" key="1">
    <citation type="submission" date="2017-12" db="EMBL/GenBank/DDBJ databases">
        <title>Hemimetabolous genomes reveal molecular basis of termite eusociality.</title>
        <authorList>
            <person name="Harrison M.C."/>
            <person name="Jongepier E."/>
            <person name="Robertson H.M."/>
            <person name="Arning N."/>
            <person name="Bitard-Feildel T."/>
            <person name="Chao H."/>
            <person name="Childers C.P."/>
            <person name="Dinh H."/>
            <person name="Doddapaneni H."/>
            <person name="Dugan S."/>
            <person name="Gowin J."/>
            <person name="Greiner C."/>
            <person name="Han Y."/>
            <person name="Hu H."/>
            <person name="Hughes D.S.T."/>
            <person name="Huylmans A.-K."/>
            <person name="Kemena C."/>
            <person name="Kremer L.P.M."/>
            <person name="Lee S.L."/>
            <person name="Lopez-Ezquerra A."/>
            <person name="Mallet L."/>
            <person name="Monroy-Kuhn J.M."/>
            <person name="Moser A."/>
            <person name="Murali S.C."/>
            <person name="Muzny D.M."/>
            <person name="Otani S."/>
            <person name="Piulachs M.-D."/>
            <person name="Poelchau M."/>
            <person name="Qu J."/>
            <person name="Schaub F."/>
            <person name="Wada-Katsumata A."/>
            <person name="Worley K.C."/>
            <person name="Xie Q."/>
            <person name="Ylla G."/>
            <person name="Poulsen M."/>
            <person name="Gibbs R.A."/>
            <person name="Schal C."/>
            <person name="Richards S."/>
            <person name="Belles X."/>
            <person name="Korb J."/>
            <person name="Bornberg-Bauer E."/>
        </authorList>
    </citation>
    <scope>NUCLEOTIDE SEQUENCE [LARGE SCALE GENOMIC DNA]</scope>
    <source>
        <tissue evidence="8">Whole body</tissue>
    </source>
</reference>
<keyword evidence="4 6" id="KW-1133">Transmembrane helix</keyword>
<evidence type="ECO:0000256" key="2">
    <source>
        <dbReference type="ARBA" id="ARBA00009671"/>
    </source>
</evidence>
<sequence length="636" mass="73793">MSASPNDSTEETTAVFPPTYIVIQFSRHIRTTALVWLVDKICGKRLDGGAELLVRKQPHHDGEGLTLHVSASKIKFLEVAEELELRKRDKCGLIREFTVSQLDDFLEEGMHVDDLLTTAEKQYIVRHELENIRALKEDDQVPGYPAFRLYEGQSIVQVCLHWKLLDRMYPLHDQEALGKLGMKWYWALFRKQPFEEIRLYFGEAVALYFTFLGFYTTSLLVPMVLGFLQLFLSSESIAFFCVFNVLWVTVFLELYCASLPIVLLCMVGAFFVMLASFWAEEMIIHMKKLHGLEAGGLLVLMPSILYSAVVFIMNCYYRKLATFLTEWENHRTQSQFDRHRVTKLVLFEFVNNFMSLFYIAFYIQDMEMLKNQLTVMLIIFQAINNFQEAILPLLIKCYSKKVTKALKFDAILGNKDNEGSSYIRKRRPTLIHEKDSVIPDHIPALEPDDPRIELAIAEGEMENYEGTYDDYLEIFIQFGYVFLFSSVYPMAALWAVVNNILEIRADAFKLCCLYQRPMAKRVKDTGAWQRAFEAVGAMSIMTNCGLLCMSPQLRRLAPSLTSVEWVLLFVVLEHMLLGIRHILHLVIPDRPEWVRVALARINHQSKQALKNERTIKNRRHLFRRYNTVHASLNHND</sequence>
<feature type="domain" description="Anoctamin transmembrane" evidence="7">
    <location>
        <begin position="255"/>
        <end position="600"/>
    </location>
</feature>
<protein>
    <recommendedName>
        <fullName evidence="6">Anoctamin</fullName>
    </recommendedName>
</protein>